<feature type="binding site" evidence="1">
    <location>
        <position position="83"/>
    </location>
    <ligand>
        <name>a divalent metal cation</name>
        <dbReference type="ChEBI" id="CHEBI:60240"/>
        <label>1</label>
    </ligand>
</feature>
<dbReference type="EMBL" id="FN869859">
    <property type="protein sequence ID" value="CCC81344.1"/>
    <property type="molecule type" value="Genomic_DNA"/>
</dbReference>
<evidence type="ECO:0000313" key="3">
    <source>
        <dbReference type="Proteomes" id="UP000002654"/>
    </source>
</evidence>
<dbReference type="AlphaFoldDB" id="G4RP49"/>
<accession>G4RP49</accession>
<organism evidence="2 3">
    <name type="scientific">Thermoproteus tenax (strain ATCC 35583 / DSM 2078 / JCM 9277 / NBRC 100435 / Kra 1)</name>
    <dbReference type="NCBI Taxonomy" id="768679"/>
    <lineage>
        <taxon>Archaea</taxon>
        <taxon>Thermoproteota</taxon>
        <taxon>Thermoprotei</taxon>
        <taxon>Thermoproteales</taxon>
        <taxon>Thermoproteaceae</taxon>
        <taxon>Thermoproteus</taxon>
    </lineage>
</organism>
<dbReference type="InterPro" id="IPR001130">
    <property type="entry name" value="TatD-like"/>
</dbReference>
<sequence length="238" mass="27054">MLIDAHCHCHEFSDEELAKFSEIKLVGVSDDATSSARTLELSERIGLVPCLGIHPWHVDRSTPADLSTTLKLIERSNAPCIGEVGLDKKFVPETYEKQREVFSAFLRLAKEYDLVLNVHAPDAWADVVEALRKADVDKAVIHWYTGPLALLEDIGRYGYYITINPAVKIQKKHRDVAEAARPDMVLLESDGPYEYRGLKLQPPMVKETIKVLAEIWRMSEDDVVDRVYYNASRLFRLT</sequence>
<dbReference type="GO" id="GO:0016788">
    <property type="term" value="F:hydrolase activity, acting on ester bonds"/>
    <property type="evidence" value="ECO:0007669"/>
    <property type="project" value="InterPro"/>
</dbReference>
<feature type="binding site" evidence="1">
    <location>
        <position position="8"/>
    </location>
    <ligand>
        <name>a divalent metal cation</name>
        <dbReference type="ChEBI" id="CHEBI:60240"/>
        <label>1</label>
    </ligand>
</feature>
<dbReference type="PIRSF" id="PIRSF005902">
    <property type="entry name" value="DNase_TatD"/>
    <property type="match status" value="1"/>
</dbReference>
<feature type="binding site" evidence="1">
    <location>
        <position position="142"/>
    </location>
    <ligand>
        <name>a divalent metal cation</name>
        <dbReference type="ChEBI" id="CHEBI:60240"/>
        <label>2</label>
    </ligand>
</feature>
<keyword evidence="1" id="KW-0479">Metal-binding</keyword>
<feature type="binding site" evidence="1">
    <location>
        <position position="190"/>
    </location>
    <ligand>
        <name>a divalent metal cation</name>
        <dbReference type="ChEBI" id="CHEBI:60240"/>
        <label>1</label>
    </ligand>
</feature>
<reference evidence="2 3" key="1">
    <citation type="journal article" date="2011" name="PLoS ONE">
        <title>The complete genome sequence of Thermoproteus tenax: a physiologically versatile member of the Crenarchaeota.</title>
        <authorList>
            <person name="Siebers B."/>
            <person name="Zaparty M."/>
            <person name="Raddatz G."/>
            <person name="Tjaden B."/>
            <person name="Albers S.V."/>
            <person name="Bell S.D."/>
            <person name="Blombach F."/>
            <person name="Kletzin A."/>
            <person name="Kyrpides N."/>
            <person name="Lanz C."/>
            <person name="Plagens A."/>
            <person name="Rampp M."/>
            <person name="Rosinus A."/>
            <person name="von Jan M."/>
            <person name="Makarova K.S."/>
            <person name="Klenk H.P."/>
            <person name="Schuster S.C."/>
            <person name="Hensel R."/>
        </authorList>
    </citation>
    <scope>NUCLEOTIDE SEQUENCE [LARGE SCALE GENOMIC DNA]</scope>
    <source>
        <strain evidence="3">ATCC 35583 / DSM 2078 / JCM 9277 / NBRC 100435 / Kra 1</strain>
    </source>
</reference>
<dbReference type="PATRIC" id="fig|768679.9.peg.698"/>
<dbReference type="STRING" id="768679.TTX_0685"/>
<keyword evidence="3" id="KW-1185">Reference proteome</keyword>
<dbReference type="PaxDb" id="768679-TTX_0685"/>
<name>G4RP49_THETK</name>
<dbReference type="HOGENOM" id="CLU_031506_5_2_2"/>
<evidence type="ECO:0000313" key="2">
    <source>
        <dbReference type="EMBL" id="CCC81344.1"/>
    </source>
</evidence>
<feature type="binding site" evidence="1">
    <location>
        <position position="119"/>
    </location>
    <ligand>
        <name>a divalent metal cation</name>
        <dbReference type="ChEBI" id="CHEBI:60240"/>
        <label>2</label>
    </ligand>
</feature>
<dbReference type="KEGG" id="ttn:TTX_0685"/>
<proteinExistence type="predicted"/>
<dbReference type="PANTHER" id="PTHR46124">
    <property type="entry name" value="D-AMINOACYL-TRNA DEACYLASE"/>
    <property type="match status" value="1"/>
</dbReference>
<dbReference type="Gene3D" id="3.20.20.140">
    <property type="entry name" value="Metal-dependent hydrolases"/>
    <property type="match status" value="1"/>
</dbReference>
<dbReference type="eggNOG" id="arCOG00891">
    <property type="taxonomic scope" value="Archaea"/>
</dbReference>
<protein>
    <submittedName>
        <fullName evidence="2">Deoxyribonuclease</fullName>
    </submittedName>
</protein>
<dbReference type="CDD" id="cd01310">
    <property type="entry name" value="TatD_DNAse"/>
    <property type="match status" value="1"/>
</dbReference>
<dbReference type="Pfam" id="PF01026">
    <property type="entry name" value="TatD_DNase"/>
    <property type="match status" value="1"/>
</dbReference>
<gene>
    <name evidence="2" type="ordered locus">TTX_0685</name>
</gene>
<dbReference type="InterPro" id="IPR032466">
    <property type="entry name" value="Metal_Hydrolase"/>
</dbReference>
<dbReference type="GO" id="GO:0046872">
    <property type="term" value="F:metal ion binding"/>
    <property type="evidence" value="ECO:0007669"/>
    <property type="project" value="UniProtKB-KW"/>
</dbReference>
<dbReference type="Proteomes" id="UP000002654">
    <property type="component" value="Chromosome"/>
</dbReference>
<feature type="binding site" evidence="1">
    <location>
        <position position="6"/>
    </location>
    <ligand>
        <name>a divalent metal cation</name>
        <dbReference type="ChEBI" id="CHEBI:60240"/>
        <label>1</label>
    </ligand>
</feature>
<dbReference type="PANTHER" id="PTHR46124:SF2">
    <property type="entry name" value="D-AMINOACYL-TRNA DEACYLASE"/>
    <property type="match status" value="1"/>
</dbReference>
<dbReference type="SUPFAM" id="SSF51556">
    <property type="entry name" value="Metallo-dependent hydrolases"/>
    <property type="match status" value="1"/>
</dbReference>
<evidence type="ECO:0000256" key="1">
    <source>
        <dbReference type="PIRSR" id="PIRSR005902-1"/>
    </source>
</evidence>